<evidence type="ECO:0000256" key="15">
    <source>
        <dbReference type="ARBA" id="ARBA00025094"/>
    </source>
</evidence>
<dbReference type="PANTHER" id="PTHR43396:SF3">
    <property type="entry name" value="FLAVOHEMOPROTEIN"/>
    <property type="match status" value="1"/>
</dbReference>
<evidence type="ECO:0000256" key="17">
    <source>
        <dbReference type="ARBA" id="ARBA00049433"/>
    </source>
</evidence>
<dbReference type="Pfam" id="PF00175">
    <property type="entry name" value="NAD_binding_1"/>
    <property type="match status" value="1"/>
</dbReference>
<dbReference type="NCBIfam" id="NF009805">
    <property type="entry name" value="PRK13289.1"/>
    <property type="match status" value="1"/>
</dbReference>
<dbReference type="InterPro" id="IPR017938">
    <property type="entry name" value="Riboflavin_synthase-like_b-brl"/>
</dbReference>
<evidence type="ECO:0000256" key="14">
    <source>
        <dbReference type="ARBA" id="ARBA00023027"/>
    </source>
</evidence>
<dbReference type="InterPro" id="IPR039261">
    <property type="entry name" value="FNR_nucleotide-bd"/>
</dbReference>
<organism evidence="21 22">
    <name type="scientific">Sutterella seckii</name>
    <dbReference type="NCBI Taxonomy" id="1944635"/>
    <lineage>
        <taxon>Bacteria</taxon>
        <taxon>Pseudomonadati</taxon>
        <taxon>Pseudomonadota</taxon>
        <taxon>Betaproteobacteria</taxon>
        <taxon>Burkholderiales</taxon>
        <taxon>Sutterellaceae</taxon>
        <taxon>Sutterella</taxon>
    </lineage>
</organism>
<evidence type="ECO:0000256" key="6">
    <source>
        <dbReference type="ARBA" id="ARBA00022617"/>
    </source>
</evidence>
<dbReference type="GO" id="GO:0046872">
    <property type="term" value="F:metal ion binding"/>
    <property type="evidence" value="ECO:0007669"/>
    <property type="project" value="UniProtKB-KW"/>
</dbReference>
<evidence type="ECO:0000256" key="18">
    <source>
        <dbReference type="RuleBase" id="RU000356"/>
    </source>
</evidence>
<name>A0AAI9SBV7_9BURK</name>
<proteinExistence type="inferred from homology"/>
<evidence type="ECO:0000256" key="2">
    <source>
        <dbReference type="ARBA" id="ARBA00001974"/>
    </source>
</evidence>
<dbReference type="GO" id="GO:0071500">
    <property type="term" value="P:cellular response to nitrosative stress"/>
    <property type="evidence" value="ECO:0007669"/>
    <property type="project" value="TreeGrafter"/>
</dbReference>
<keyword evidence="10" id="KW-0274">FAD</keyword>
<evidence type="ECO:0000256" key="4">
    <source>
        <dbReference type="ARBA" id="ARBA00012229"/>
    </source>
</evidence>
<comment type="cofactor">
    <cofactor evidence="2">
        <name>FAD</name>
        <dbReference type="ChEBI" id="CHEBI:57692"/>
    </cofactor>
</comment>
<dbReference type="EMBL" id="WEHW01000056">
    <property type="protein sequence ID" value="KAB7649966.1"/>
    <property type="molecule type" value="Genomic_DNA"/>
</dbReference>
<dbReference type="Gene3D" id="2.40.30.10">
    <property type="entry name" value="Translation factors"/>
    <property type="match status" value="1"/>
</dbReference>
<evidence type="ECO:0000256" key="3">
    <source>
        <dbReference type="ARBA" id="ARBA00006401"/>
    </source>
</evidence>
<comment type="caution">
    <text evidence="21">The sequence shown here is derived from an EMBL/GenBank/DDBJ whole genome shotgun (WGS) entry which is preliminary data.</text>
</comment>
<dbReference type="InterPro" id="IPR017927">
    <property type="entry name" value="FAD-bd_FR_type"/>
</dbReference>
<dbReference type="SUPFAM" id="SSF63380">
    <property type="entry name" value="Riboflavin synthase domain-like"/>
    <property type="match status" value="1"/>
</dbReference>
<dbReference type="GO" id="GO:0071949">
    <property type="term" value="F:FAD binding"/>
    <property type="evidence" value="ECO:0007669"/>
    <property type="project" value="TreeGrafter"/>
</dbReference>
<comment type="function">
    <text evidence="15">Is involved in NO detoxification in an aerobic process, termed nitric oxide dioxygenase (NOD) reaction that utilizes O(2) and NAD(P)H to convert NO to nitrate, which protects the bacterium from various noxious nitrogen compounds. Therefore, plays a central role in the inducible response to nitrosative stress.</text>
</comment>
<dbReference type="Gene3D" id="3.40.50.80">
    <property type="entry name" value="Nucleotide-binding domain of ferredoxin-NADP reductase (FNR) module"/>
    <property type="match status" value="1"/>
</dbReference>
<dbReference type="PANTHER" id="PTHR43396">
    <property type="entry name" value="FLAVOHEMOPROTEIN"/>
    <property type="match status" value="1"/>
</dbReference>
<dbReference type="InterPro" id="IPR009050">
    <property type="entry name" value="Globin-like_sf"/>
</dbReference>
<dbReference type="SUPFAM" id="SSF52343">
    <property type="entry name" value="Ferredoxin reductase-like, C-terminal NADP-linked domain"/>
    <property type="match status" value="1"/>
</dbReference>
<keyword evidence="22" id="KW-1185">Reference proteome</keyword>
<keyword evidence="8" id="KW-0285">Flavoprotein</keyword>
<dbReference type="CDD" id="cd08922">
    <property type="entry name" value="FHb-globin"/>
    <property type="match status" value="1"/>
</dbReference>
<dbReference type="CDD" id="cd06184">
    <property type="entry name" value="flavohem_like_fad_nad_binding"/>
    <property type="match status" value="1"/>
</dbReference>
<dbReference type="PROSITE" id="PS01033">
    <property type="entry name" value="GLOBIN"/>
    <property type="match status" value="1"/>
</dbReference>
<dbReference type="SUPFAM" id="SSF46458">
    <property type="entry name" value="Globin-like"/>
    <property type="match status" value="1"/>
</dbReference>
<sequence>MLTSSQIALIKSSAPAIKAHGLEITTLMYSRMLAEHPELCNLFNLSHQAAGTQQKTLAQALAAYAAHIDALENLSGAVRFIAERHAALCVKPEHYQIVGKCLLAAAEKVLGDAATPELIAAWAAAYQQLADILIAAEAGIYKEKAQMEGGWSGWRTFDCVNRVEECPGVVSFYFMPADGGQVPDYKAGEYVTLRVYVPGLQVLQPRQYTLSQAKGSGMLRITVKAIRAKDGAPAGVVSNQLVNTLKVGNQVELTAPTGTFVIDDVKDDHPLVLIAAGIGITPMVAMLEELSTENPLRSVHFLYSTQNKAAYPLRDTVDAVMKGLPRGAKAVFFTKPGPDDHLGQDFDASGRITPASIRNFCQDPDADFYICGPASFMQDITAALRQIGVIEPRIHTESFGA</sequence>
<evidence type="ECO:0000256" key="8">
    <source>
        <dbReference type="ARBA" id="ARBA00022630"/>
    </source>
</evidence>
<keyword evidence="5" id="KW-0216">Detoxification</keyword>
<dbReference type="GO" id="GO:0008941">
    <property type="term" value="F:nitric oxide dioxygenase NAD(P)H activity"/>
    <property type="evidence" value="ECO:0007669"/>
    <property type="project" value="UniProtKB-EC"/>
</dbReference>
<keyword evidence="13" id="KW-0408">Iron</keyword>
<dbReference type="Proteomes" id="UP000469462">
    <property type="component" value="Unassembled WGS sequence"/>
</dbReference>
<feature type="domain" description="FAD-binding FR-type" evidence="20">
    <location>
        <begin position="152"/>
        <end position="263"/>
    </location>
</feature>
<protein>
    <recommendedName>
        <fullName evidence="4">nitric oxide dioxygenase</fullName>
        <ecNumber evidence="4">1.14.12.17</ecNumber>
    </recommendedName>
</protein>
<keyword evidence="9" id="KW-0479">Metal-binding</keyword>
<dbReference type="GO" id="GO:0005344">
    <property type="term" value="F:oxygen carrier activity"/>
    <property type="evidence" value="ECO:0007669"/>
    <property type="project" value="UniProtKB-KW"/>
</dbReference>
<dbReference type="InterPro" id="IPR012292">
    <property type="entry name" value="Globin/Proto"/>
</dbReference>
<dbReference type="GO" id="GO:0046210">
    <property type="term" value="P:nitric oxide catabolic process"/>
    <property type="evidence" value="ECO:0007669"/>
    <property type="project" value="TreeGrafter"/>
</dbReference>
<dbReference type="InterPro" id="IPR008333">
    <property type="entry name" value="Cbr1-like_FAD-bd_dom"/>
</dbReference>
<feature type="domain" description="Globin" evidence="19">
    <location>
        <begin position="1"/>
        <end position="138"/>
    </location>
</feature>
<evidence type="ECO:0000256" key="12">
    <source>
        <dbReference type="ARBA" id="ARBA00023002"/>
    </source>
</evidence>
<dbReference type="InterPro" id="IPR000971">
    <property type="entry name" value="Globin"/>
</dbReference>
<keyword evidence="14" id="KW-0520">NAD</keyword>
<dbReference type="GO" id="GO:0020037">
    <property type="term" value="F:heme binding"/>
    <property type="evidence" value="ECO:0007669"/>
    <property type="project" value="InterPro"/>
</dbReference>
<evidence type="ECO:0000256" key="9">
    <source>
        <dbReference type="ARBA" id="ARBA00022723"/>
    </source>
</evidence>
<dbReference type="InterPro" id="IPR001433">
    <property type="entry name" value="OxRdtase_FAD/NAD-bd"/>
</dbReference>
<evidence type="ECO:0000259" key="19">
    <source>
        <dbReference type="PROSITE" id="PS01033"/>
    </source>
</evidence>
<evidence type="ECO:0000313" key="21">
    <source>
        <dbReference type="EMBL" id="KAB7649966.1"/>
    </source>
</evidence>
<dbReference type="Gene3D" id="1.10.490.10">
    <property type="entry name" value="Globins"/>
    <property type="match status" value="1"/>
</dbReference>
<dbReference type="Pfam" id="PF00042">
    <property type="entry name" value="Globin"/>
    <property type="match status" value="1"/>
</dbReference>
<keyword evidence="12 21" id="KW-0560">Oxidoreductase</keyword>
<evidence type="ECO:0000259" key="20">
    <source>
        <dbReference type="PROSITE" id="PS51384"/>
    </source>
</evidence>
<dbReference type="FunFam" id="1.10.490.10:FF:000003">
    <property type="entry name" value="Flavohemoprotein"/>
    <property type="match status" value="1"/>
</dbReference>
<dbReference type="RefSeq" id="WP_139688910.1">
    <property type="nucleotide sequence ID" value="NZ_WEHW01000056.1"/>
</dbReference>
<dbReference type="FunFam" id="3.40.50.80:FF:000010">
    <property type="entry name" value="Flavohemoprotein"/>
    <property type="match status" value="1"/>
</dbReference>
<dbReference type="AlphaFoldDB" id="A0AAI9SBV7"/>
<dbReference type="EC" id="1.14.12.17" evidence="4"/>
<reference evidence="21 22" key="1">
    <citation type="submission" date="2019-10" db="EMBL/GenBank/DDBJ databases">
        <title>Genome diversity of Sutterella seckii.</title>
        <authorList>
            <person name="Chaplin A.V."/>
            <person name="Sokolova S.R."/>
            <person name="Mosin K.A."/>
            <person name="Ivanova E.L."/>
            <person name="Kochetkova T.O."/>
            <person name="Goltsov A.Y."/>
            <person name="Trofimov D.Y."/>
            <person name="Efimov B.A."/>
        </authorList>
    </citation>
    <scope>NUCLEOTIDE SEQUENCE [LARGE SCALE GENOMIC DNA]</scope>
    <source>
        <strain evidence="21 22">ASD3426</strain>
    </source>
</reference>
<dbReference type="GO" id="GO:0019825">
    <property type="term" value="F:oxygen binding"/>
    <property type="evidence" value="ECO:0007669"/>
    <property type="project" value="InterPro"/>
</dbReference>
<evidence type="ECO:0000256" key="13">
    <source>
        <dbReference type="ARBA" id="ARBA00023004"/>
    </source>
</evidence>
<comment type="cofactor">
    <cofactor evidence="1">
        <name>heme b</name>
        <dbReference type="ChEBI" id="CHEBI:60344"/>
    </cofactor>
</comment>
<comment type="catalytic activity">
    <reaction evidence="16">
        <text>2 nitric oxide + NADH + 2 O2 = 2 nitrate + NAD(+) + H(+)</text>
        <dbReference type="Rhea" id="RHEA:19469"/>
        <dbReference type="ChEBI" id="CHEBI:15378"/>
        <dbReference type="ChEBI" id="CHEBI:15379"/>
        <dbReference type="ChEBI" id="CHEBI:16480"/>
        <dbReference type="ChEBI" id="CHEBI:17632"/>
        <dbReference type="ChEBI" id="CHEBI:57540"/>
        <dbReference type="ChEBI" id="CHEBI:57945"/>
        <dbReference type="EC" id="1.14.12.17"/>
    </reaction>
</comment>
<comment type="catalytic activity">
    <reaction evidence="17">
        <text>2 nitric oxide + NADPH + 2 O2 = 2 nitrate + NADP(+) + H(+)</text>
        <dbReference type="Rhea" id="RHEA:19465"/>
        <dbReference type="ChEBI" id="CHEBI:15378"/>
        <dbReference type="ChEBI" id="CHEBI:15379"/>
        <dbReference type="ChEBI" id="CHEBI:16480"/>
        <dbReference type="ChEBI" id="CHEBI:17632"/>
        <dbReference type="ChEBI" id="CHEBI:57783"/>
        <dbReference type="ChEBI" id="CHEBI:58349"/>
        <dbReference type="EC" id="1.14.12.17"/>
    </reaction>
</comment>
<gene>
    <name evidence="21" type="primary">hmpA</name>
    <name evidence="21" type="ORF">GBM96_10210</name>
</gene>
<keyword evidence="6 18" id="KW-0349">Heme</keyword>
<dbReference type="PROSITE" id="PS51384">
    <property type="entry name" value="FAD_FR"/>
    <property type="match status" value="1"/>
</dbReference>
<evidence type="ECO:0000313" key="22">
    <source>
        <dbReference type="Proteomes" id="UP000469462"/>
    </source>
</evidence>
<dbReference type="GO" id="GO:0009636">
    <property type="term" value="P:response to toxic substance"/>
    <property type="evidence" value="ECO:0007669"/>
    <property type="project" value="UniProtKB-KW"/>
</dbReference>
<evidence type="ECO:0000256" key="10">
    <source>
        <dbReference type="ARBA" id="ARBA00022827"/>
    </source>
</evidence>
<comment type="similarity">
    <text evidence="3">In the C-terminal section; belongs to the flavoprotein pyridine nucleotide cytochrome reductase family.</text>
</comment>
<evidence type="ECO:0000256" key="5">
    <source>
        <dbReference type="ARBA" id="ARBA00022575"/>
    </source>
</evidence>
<accession>A0AAI9SBV7</accession>
<keyword evidence="7 18" id="KW-0561">Oxygen transport</keyword>
<keyword evidence="11" id="KW-0521">NADP</keyword>
<evidence type="ECO:0000256" key="16">
    <source>
        <dbReference type="ARBA" id="ARBA00048649"/>
    </source>
</evidence>
<evidence type="ECO:0000256" key="11">
    <source>
        <dbReference type="ARBA" id="ARBA00022857"/>
    </source>
</evidence>
<evidence type="ECO:0000256" key="7">
    <source>
        <dbReference type="ARBA" id="ARBA00022621"/>
    </source>
</evidence>
<keyword evidence="18" id="KW-0813">Transport</keyword>
<evidence type="ECO:0000256" key="1">
    <source>
        <dbReference type="ARBA" id="ARBA00001970"/>
    </source>
</evidence>
<dbReference type="Pfam" id="PF00970">
    <property type="entry name" value="FAD_binding_6"/>
    <property type="match status" value="1"/>
</dbReference>
<comment type="similarity">
    <text evidence="18">Belongs to the globin family.</text>
</comment>